<feature type="domain" description="Pyrroline-5-carboxylate reductase dimerisation" evidence="14">
    <location>
        <begin position="162"/>
        <end position="265"/>
    </location>
</feature>
<dbReference type="HAMAP" id="MF_01925">
    <property type="entry name" value="P5C_reductase"/>
    <property type="match status" value="1"/>
</dbReference>
<evidence type="ECO:0000256" key="11">
    <source>
        <dbReference type="PIRSR" id="PIRSR000193-1"/>
    </source>
</evidence>
<dbReference type="UniPathway" id="UPA00098">
    <property type="reaction ID" value="UER00361"/>
</dbReference>
<dbReference type="Pfam" id="PF03807">
    <property type="entry name" value="F420_oxidored"/>
    <property type="match status" value="1"/>
</dbReference>
<dbReference type="NCBIfam" id="TIGR00112">
    <property type="entry name" value="proC"/>
    <property type="match status" value="1"/>
</dbReference>
<feature type="domain" description="Pyrroline-5-carboxylate reductase catalytic N-terminal" evidence="13">
    <location>
        <begin position="5"/>
        <end position="100"/>
    </location>
</feature>
<comment type="catalytic activity">
    <reaction evidence="9 12">
        <text>L-proline + NADP(+) = (S)-1-pyrroline-5-carboxylate + NADPH + 2 H(+)</text>
        <dbReference type="Rhea" id="RHEA:14109"/>
        <dbReference type="ChEBI" id="CHEBI:15378"/>
        <dbReference type="ChEBI" id="CHEBI:17388"/>
        <dbReference type="ChEBI" id="CHEBI:57783"/>
        <dbReference type="ChEBI" id="CHEBI:58349"/>
        <dbReference type="ChEBI" id="CHEBI:60039"/>
        <dbReference type="EC" id="1.5.1.2"/>
    </reaction>
</comment>
<evidence type="ECO:0000256" key="12">
    <source>
        <dbReference type="RuleBase" id="RU003903"/>
    </source>
</evidence>
<dbReference type="Pfam" id="PF14748">
    <property type="entry name" value="P5CR_dimer"/>
    <property type="match status" value="1"/>
</dbReference>
<dbReference type="FunFam" id="3.40.50.720:FF:000190">
    <property type="entry name" value="Pyrroline-5-carboxylate reductase"/>
    <property type="match status" value="1"/>
</dbReference>
<dbReference type="InterPro" id="IPR036291">
    <property type="entry name" value="NAD(P)-bd_dom_sf"/>
</dbReference>
<evidence type="ECO:0000256" key="2">
    <source>
        <dbReference type="ARBA" id="ARBA00005525"/>
    </source>
</evidence>
<feature type="binding site" evidence="11">
    <location>
        <begin position="71"/>
        <end position="74"/>
    </location>
    <ligand>
        <name>NADP(+)</name>
        <dbReference type="ChEBI" id="CHEBI:58349"/>
    </ligand>
</feature>
<comment type="function">
    <text evidence="8 9">Catalyzes the reduction of 1-pyrroline-5-carboxylate (PCA) to L-proline.</text>
</comment>
<dbReference type="PANTHER" id="PTHR11645">
    <property type="entry name" value="PYRROLINE-5-CARBOXYLATE REDUCTASE"/>
    <property type="match status" value="1"/>
</dbReference>
<comment type="caution">
    <text evidence="15">The sequence shown here is derived from an EMBL/GenBank/DDBJ whole genome shotgun (WGS) entry which is preliminary data.</text>
</comment>
<keyword evidence="6 9" id="KW-0521">NADP</keyword>
<feature type="binding site" evidence="11">
    <location>
        <begin position="9"/>
        <end position="14"/>
    </location>
    <ligand>
        <name>NADP(+)</name>
        <dbReference type="ChEBI" id="CHEBI:58349"/>
    </ligand>
</feature>
<dbReference type="GO" id="GO:0004735">
    <property type="term" value="F:pyrroline-5-carboxylate reductase activity"/>
    <property type="evidence" value="ECO:0007669"/>
    <property type="project" value="UniProtKB-UniRule"/>
</dbReference>
<dbReference type="PROSITE" id="PS00521">
    <property type="entry name" value="P5CR"/>
    <property type="match status" value="1"/>
</dbReference>
<dbReference type="PIRSF" id="PIRSF000193">
    <property type="entry name" value="Pyrrol-5-carb_rd"/>
    <property type="match status" value="1"/>
</dbReference>
<dbReference type="InterPro" id="IPR008927">
    <property type="entry name" value="6-PGluconate_DH-like_C_sf"/>
</dbReference>
<dbReference type="InterPro" id="IPR028939">
    <property type="entry name" value="P5C_Rdtase_cat_N"/>
</dbReference>
<keyword evidence="4 9" id="KW-0028">Amino-acid biosynthesis</keyword>
<dbReference type="Proteomes" id="UP000295008">
    <property type="component" value="Unassembled WGS sequence"/>
</dbReference>
<dbReference type="SUPFAM" id="SSF51735">
    <property type="entry name" value="NAD(P)-binding Rossmann-fold domains"/>
    <property type="match status" value="1"/>
</dbReference>
<dbReference type="OrthoDB" id="9805754at2"/>
<evidence type="ECO:0000256" key="7">
    <source>
        <dbReference type="ARBA" id="ARBA00023002"/>
    </source>
</evidence>
<dbReference type="PANTHER" id="PTHR11645:SF0">
    <property type="entry name" value="PYRROLINE-5-CARBOXYLATE REDUCTASE 3"/>
    <property type="match status" value="1"/>
</dbReference>
<sequence length="271" mass="28066">MVMFKLGVIGGGAMGAALIGGVIRNGLISADKIGLVEVDQPRGQALQSNLGIQLFSSVASMAAECQTIILAIKPIQLFAILTELGTQLCEKHLVISIAAGVPLAAMENSLPQARIVRVMPNTPARIGKGVSAYCLGQRASGTDAEKVEAIFGCVGKVLRVSEDKLDAVTAVSGSGPAYVYYFIDALINAGVYLGLPRKDAAVLATETVLGAAELLKNSGEHPRQLMNEVTSPGGTTAAALFEFEKAGFAGLVMQAAIAAAERSREIGKGIR</sequence>
<evidence type="ECO:0000256" key="3">
    <source>
        <dbReference type="ARBA" id="ARBA00022490"/>
    </source>
</evidence>
<evidence type="ECO:0000256" key="10">
    <source>
        <dbReference type="NCBIfam" id="TIGR00112"/>
    </source>
</evidence>
<proteinExistence type="inferred from homology"/>
<comment type="pathway">
    <text evidence="9 12">Amino-acid biosynthesis; L-proline biosynthesis; L-proline from L-glutamate 5-semialdehyde: step 1/1.</text>
</comment>
<keyword evidence="5 9" id="KW-0641">Proline biosynthesis</keyword>
<dbReference type="SUPFAM" id="SSF48179">
    <property type="entry name" value="6-phosphogluconate dehydrogenase C-terminal domain-like"/>
    <property type="match status" value="1"/>
</dbReference>
<dbReference type="Gene3D" id="1.10.3730.10">
    <property type="entry name" value="ProC C-terminal domain-like"/>
    <property type="match status" value="1"/>
</dbReference>
<evidence type="ECO:0000256" key="6">
    <source>
        <dbReference type="ARBA" id="ARBA00022857"/>
    </source>
</evidence>
<evidence type="ECO:0000259" key="13">
    <source>
        <dbReference type="Pfam" id="PF03807"/>
    </source>
</evidence>
<name>A0A4R1RU06_HYDET</name>
<keyword evidence="3 9" id="KW-0963">Cytoplasm</keyword>
<evidence type="ECO:0000313" key="16">
    <source>
        <dbReference type="Proteomes" id="UP000295008"/>
    </source>
</evidence>
<gene>
    <name evidence="9" type="primary">proC</name>
    <name evidence="15" type="ORF">EDC14_101158</name>
</gene>
<dbReference type="EC" id="1.5.1.2" evidence="9 10"/>
<evidence type="ECO:0000256" key="1">
    <source>
        <dbReference type="ARBA" id="ARBA00004496"/>
    </source>
</evidence>
<comment type="subcellular location">
    <subcellularLocation>
        <location evidence="1 9">Cytoplasm</location>
    </subcellularLocation>
</comment>
<reference evidence="15 16" key="1">
    <citation type="submission" date="2019-03" db="EMBL/GenBank/DDBJ databases">
        <title>Genomic Encyclopedia of Type Strains, Phase IV (KMG-IV): sequencing the most valuable type-strain genomes for metagenomic binning, comparative biology and taxonomic classification.</title>
        <authorList>
            <person name="Goeker M."/>
        </authorList>
    </citation>
    <scope>NUCLEOTIDE SEQUENCE [LARGE SCALE GENOMIC DNA]</scope>
    <source>
        <strain evidence="15 16">LX-B</strain>
    </source>
</reference>
<dbReference type="GO" id="GO:0055129">
    <property type="term" value="P:L-proline biosynthetic process"/>
    <property type="evidence" value="ECO:0007669"/>
    <property type="project" value="UniProtKB-UniRule"/>
</dbReference>
<evidence type="ECO:0000256" key="5">
    <source>
        <dbReference type="ARBA" id="ARBA00022650"/>
    </source>
</evidence>
<evidence type="ECO:0000256" key="4">
    <source>
        <dbReference type="ARBA" id="ARBA00022605"/>
    </source>
</evidence>
<dbReference type="AlphaFoldDB" id="A0A4R1RU06"/>
<dbReference type="InterPro" id="IPR000304">
    <property type="entry name" value="Pyrroline-COOH_reductase"/>
</dbReference>
<dbReference type="GO" id="GO:0005737">
    <property type="term" value="C:cytoplasm"/>
    <property type="evidence" value="ECO:0007669"/>
    <property type="project" value="UniProtKB-SubCell"/>
</dbReference>
<organism evidence="15 16">
    <name type="scientific">Hydrogenispora ethanolica</name>
    <dbReference type="NCBI Taxonomy" id="1082276"/>
    <lineage>
        <taxon>Bacteria</taxon>
        <taxon>Bacillati</taxon>
        <taxon>Bacillota</taxon>
        <taxon>Hydrogenispora</taxon>
    </lineage>
</organism>
<protein>
    <recommendedName>
        <fullName evidence="9 10">Pyrroline-5-carboxylate reductase</fullName>
        <shortName evidence="9">P5C reductase</shortName>
        <shortName evidence="9">P5CR</shortName>
        <ecNumber evidence="9 10">1.5.1.2</ecNumber>
    </recommendedName>
    <alternativeName>
        <fullName evidence="9">PCA reductase</fullName>
    </alternativeName>
</protein>
<evidence type="ECO:0000259" key="14">
    <source>
        <dbReference type="Pfam" id="PF14748"/>
    </source>
</evidence>
<comment type="similarity">
    <text evidence="2 9 12">Belongs to the pyrroline-5-carboxylate reductase family.</text>
</comment>
<keyword evidence="7 9" id="KW-0560">Oxidoreductase</keyword>
<evidence type="ECO:0000256" key="8">
    <source>
        <dbReference type="ARBA" id="ARBA00058118"/>
    </source>
</evidence>
<dbReference type="InterPro" id="IPR053790">
    <property type="entry name" value="P5CR-like_CS"/>
</dbReference>
<dbReference type="FunFam" id="1.10.3730.10:FF:000001">
    <property type="entry name" value="Pyrroline-5-carboxylate reductase"/>
    <property type="match status" value="1"/>
</dbReference>
<dbReference type="Gene3D" id="3.40.50.720">
    <property type="entry name" value="NAD(P)-binding Rossmann-like Domain"/>
    <property type="match status" value="1"/>
</dbReference>
<evidence type="ECO:0000313" key="15">
    <source>
        <dbReference type="EMBL" id="TCL69936.1"/>
    </source>
</evidence>
<comment type="catalytic activity">
    <reaction evidence="9">
        <text>L-proline + NAD(+) = (S)-1-pyrroline-5-carboxylate + NADH + 2 H(+)</text>
        <dbReference type="Rhea" id="RHEA:14105"/>
        <dbReference type="ChEBI" id="CHEBI:15378"/>
        <dbReference type="ChEBI" id="CHEBI:17388"/>
        <dbReference type="ChEBI" id="CHEBI:57540"/>
        <dbReference type="ChEBI" id="CHEBI:57945"/>
        <dbReference type="ChEBI" id="CHEBI:60039"/>
        <dbReference type="EC" id="1.5.1.2"/>
    </reaction>
</comment>
<dbReference type="InterPro" id="IPR029036">
    <property type="entry name" value="P5CR_dimer"/>
</dbReference>
<evidence type="ECO:0000256" key="9">
    <source>
        <dbReference type="HAMAP-Rule" id="MF_01925"/>
    </source>
</evidence>
<accession>A0A4R1RU06</accession>
<dbReference type="EMBL" id="SLUN01000011">
    <property type="protein sequence ID" value="TCL69936.1"/>
    <property type="molecule type" value="Genomic_DNA"/>
</dbReference>
<keyword evidence="16" id="KW-1185">Reference proteome</keyword>